<reference evidence="2" key="2">
    <citation type="submission" date="2021-03" db="UniProtKB">
        <authorList>
            <consortium name="EnsemblPlants"/>
        </authorList>
    </citation>
    <scope>IDENTIFICATION</scope>
</reference>
<dbReference type="Proteomes" id="UP000596661">
    <property type="component" value="Chromosome 6"/>
</dbReference>
<name>A0A803Q056_CANSA</name>
<proteinExistence type="predicted"/>
<protein>
    <submittedName>
        <fullName evidence="2">Uncharacterized protein</fullName>
    </submittedName>
</protein>
<sequence>MMISFGYHVSPPSTQLHFVSYRFQGGLFQLQKLKGGIRFFLVFLLGLRATDFWLHENNLKACALLSSKQSTGDFKVLKYSDWEFSNYFSSSSSTDDYATASIGEQALGSVHQVKFSGSHPEMALLEPSCPLPIYAGTEGSQIFLLHANNKWCHYKTFEQGNIVKFWLSNGLIRSWRSLKLRKRPRSNKRLSRKTSTQKKIKELEEANQKAQVEADKKLEDAKADAKGRVNTMTRRYIIEPGLPTLGWI</sequence>
<keyword evidence="3" id="KW-1185">Reference proteome</keyword>
<evidence type="ECO:0000313" key="3">
    <source>
        <dbReference type="Proteomes" id="UP000596661"/>
    </source>
</evidence>
<reference evidence="2" key="1">
    <citation type="submission" date="2018-11" db="EMBL/GenBank/DDBJ databases">
        <authorList>
            <person name="Grassa J C."/>
        </authorList>
    </citation>
    <scope>NUCLEOTIDE SEQUENCE [LARGE SCALE GENOMIC DNA]</scope>
</reference>
<dbReference type="EnsemblPlants" id="evm.model.06.833">
    <property type="protein sequence ID" value="cds.evm.model.06.833"/>
    <property type="gene ID" value="evm.TU.06.833"/>
</dbReference>
<dbReference type="Gramene" id="evm.model.06.833">
    <property type="protein sequence ID" value="cds.evm.model.06.833"/>
    <property type="gene ID" value="evm.TU.06.833"/>
</dbReference>
<dbReference type="AlphaFoldDB" id="A0A803Q056"/>
<evidence type="ECO:0000313" key="2">
    <source>
        <dbReference type="EnsemblPlants" id="cds.evm.model.06.833"/>
    </source>
</evidence>
<dbReference type="EMBL" id="UZAU01000582">
    <property type="status" value="NOT_ANNOTATED_CDS"/>
    <property type="molecule type" value="Genomic_DNA"/>
</dbReference>
<evidence type="ECO:0000256" key="1">
    <source>
        <dbReference type="SAM" id="MobiDB-lite"/>
    </source>
</evidence>
<organism evidence="2 3">
    <name type="scientific">Cannabis sativa</name>
    <name type="common">Hemp</name>
    <name type="synonym">Marijuana</name>
    <dbReference type="NCBI Taxonomy" id="3483"/>
    <lineage>
        <taxon>Eukaryota</taxon>
        <taxon>Viridiplantae</taxon>
        <taxon>Streptophyta</taxon>
        <taxon>Embryophyta</taxon>
        <taxon>Tracheophyta</taxon>
        <taxon>Spermatophyta</taxon>
        <taxon>Magnoliopsida</taxon>
        <taxon>eudicotyledons</taxon>
        <taxon>Gunneridae</taxon>
        <taxon>Pentapetalae</taxon>
        <taxon>rosids</taxon>
        <taxon>fabids</taxon>
        <taxon>Rosales</taxon>
        <taxon>Cannabaceae</taxon>
        <taxon>Cannabis</taxon>
    </lineage>
</organism>
<feature type="region of interest" description="Disordered" evidence="1">
    <location>
        <begin position="205"/>
        <end position="224"/>
    </location>
</feature>
<accession>A0A803Q056</accession>